<dbReference type="AlphaFoldDB" id="A0A2V5H8H3"/>
<protein>
    <submittedName>
        <fullName evidence="1">Uncharacterized protein</fullName>
    </submittedName>
</protein>
<accession>A0A2V5H8H3</accession>
<organism evidence="1 2">
    <name type="scientific">Aspergillus violaceofuscus (strain CBS 115571)</name>
    <dbReference type="NCBI Taxonomy" id="1450538"/>
    <lineage>
        <taxon>Eukaryota</taxon>
        <taxon>Fungi</taxon>
        <taxon>Dikarya</taxon>
        <taxon>Ascomycota</taxon>
        <taxon>Pezizomycotina</taxon>
        <taxon>Eurotiomycetes</taxon>
        <taxon>Eurotiomycetidae</taxon>
        <taxon>Eurotiales</taxon>
        <taxon>Aspergillaceae</taxon>
        <taxon>Aspergillus</taxon>
    </lineage>
</organism>
<dbReference type="EMBL" id="KZ825124">
    <property type="protein sequence ID" value="PYI20589.1"/>
    <property type="molecule type" value="Genomic_DNA"/>
</dbReference>
<reference evidence="1 2" key="1">
    <citation type="submission" date="2018-02" db="EMBL/GenBank/DDBJ databases">
        <title>The genomes of Aspergillus section Nigri reveals drivers in fungal speciation.</title>
        <authorList>
            <consortium name="DOE Joint Genome Institute"/>
            <person name="Vesth T.C."/>
            <person name="Nybo J."/>
            <person name="Theobald S."/>
            <person name="Brandl J."/>
            <person name="Frisvad J.C."/>
            <person name="Nielsen K.F."/>
            <person name="Lyhne E.K."/>
            <person name="Kogle M.E."/>
            <person name="Kuo A."/>
            <person name="Riley R."/>
            <person name="Clum A."/>
            <person name="Nolan M."/>
            <person name="Lipzen A."/>
            <person name="Salamov A."/>
            <person name="Henrissat B."/>
            <person name="Wiebenga A."/>
            <person name="De vries R.P."/>
            <person name="Grigoriev I.V."/>
            <person name="Mortensen U.H."/>
            <person name="Andersen M.R."/>
            <person name="Baker S.E."/>
        </authorList>
    </citation>
    <scope>NUCLEOTIDE SEQUENCE [LARGE SCALE GENOMIC DNA]</scope>
    <source>
        <strain evidence="1 2">CBS 115571</strain>
    </source>
</reference>
<keyword evidence="2" id="KW-1185">Reference proteome</keyword>
<proteinExistence type="predicted"/>
<gene>
    <name evidence="1" type="ORF">BO99DRAFT_108643</name>
</gene>
<name>A0A2V5H8H3_ASPV1</name>
<evidence type="ECO:0000313" key="2">
    <source>
        <dbReference type="Proteomes" id="UP000249829"/>
    </source>
</evidence>
<dbReference type="Proteomes" id="UP000249829">
    <property type="component" value="Unassembled WGS sequence"/>
</dbReference>
<sequence length="174" mass="19576">MIHQLGGLSLSRSPSLSSFCLSLLSSPITSQTSYPIPRSYQSRKKHASHRDVSALDYIRVNQPFLSMLLTPYDRMSPHQNIFTYSINSIRYSVGTVLKPSRPLTGHILDLYYDTATGTLVEPLQAYRFRFAFYLGSLRRGDTVKVTASDRRIRVTFIAKSVSSVMASSHLREGP</sequence>
<evidence type="ECO:0000313" key="1">
    <source>
        <dbReference type="EMBL" id="PYI20589.1"/>
    </source>
</evidence>